<dbReference type="PANTHER" id="PTHR38686">
    <property type="entry name" value="APOLIPOPROTEIN N-ACYLTRANSFERASE"/>
    <property type="match status" value="1"/>
</dbReference>
<dbReference type="InterPro" id="IPR003010">
    <property type="entry name" value="C-N_Hydrolase"/>
</dbReference>
<feature type="transmembrane region" description="Helical" evidence="9">
    <location>
        <begin position="162"/>
        <end position="182"/>
    </location>
</feature>
<keyword evidence="7 11" id="KW-0012">Acyltransferase</keyword>
<dbReference type="HOGENOM" id="CLU_040924_0_0_11"/>
<keyword evidence="11" id="KW-0449">Lipoprotein</keyword>
<dbReference type="RefSeq" id="WP_013015411.1">
    <property type="nucleotide sequence ID" value="NC_013947.1"/>
</dbReference>
<dbReference type="EMBL" id="CP001778">
    <property type="protein sequence ID" value="ADD39840.1"/>
    <property type="molecule type" value="Genomic_DNA"/>
</dbReference>
<dbReference type="Gene3D" id="3.60.110.10">
    <property type="entry name" value="Carbon-nitrogen hydrolase"/>
    <property type="match status" value="1"/>
</dbReference>
<evidence type="ECO:0000256" key="6">
    <source>
        <dbReference type="ARBA" id="ARBA00023136"/>
    </source>
</evidence>
<dbReference type="KEGG" id="sna:Snas_0119"/>
<name>D3Q1J2_STANL</name>
<dbReference type="PROSITE" id="PS50263">
    <property type="entry name" value="CN_HYDROLASE"/>
    <property type="match status" value="1"/>
</dbReference>
<dbReference type="GO" id="GO:0005886">
    <property type="term" value="C:plasma membrane"/>
    <property type="evidence" value="ECO:0007669"/>
    <property type="project" value="UniProtKB-SubCell"/>
</dbReference>
<accession>D3Q1J2</accession>
<dbReference type="Pfam" id="PF20154">
    <property type="entry name" value="LNT_N"/>
    <property type="match status" value="1"/>
</dbReference>
<feature type="transmembrane region" description="Helical" evidence="9">
    <location>
        <begin position="194"/>
        <end position="213"/>
    </location>
</feature>
<feature type="transmembrane region" description="Helical" evidence="9">
    <location>
        <begin position="54"/>
        <end position="76"/>
    </location>
</feature>
<gene>
    <name evidence="11" type="ordered locus">Snas_0119</name>
</gene>
<evidence type="ECO:0000256" key="5">
    <source>
        <dbReference type="ARBA" id="ARBA00022989"/>
    </source>
</evidence>
<evidence type="ECO:0000256" key="1">
    <source>
        <dbReference type="ARBA" id="ARBA00004651"/>
    </source>
</evidence>
<dbReference type="OrthoDB" id="9811121at2"/>
<feature type="domain" description="CN hydrolase" evidence="10">
    <location>
        <begin position="221"/>
        <end position="441"/>
    </location>
</feature>
<dbReference type="PANTHER" id="PTHR38686:SF1">
    <property type="entry name" value="APOLIPOPROTEIN N-ACYLTRANSFERASE"/>
    <property type="match status" value="1"/>
</dbReference>
<keyword evidence="6 9" id="KW-0472">Membrane</keyword>
<evidence type="ECO:0000256" key="8">
    <source>
        <dbReference type="SAM" id="MobiDB-lite"/>
    </source>
</evidence>
<keyword evidence="3 11" id="KW-0808">Transferase</keyword>
<feature type="transmembrane region" description="Helical" evidence="9">
    <location>
        <begin position="115"/>
        <end position="133"/>
    </location>
</feature>
<evidence type="ECO:0000259" key="10">
    <source>
        <dbReference type="PROSITE" id="PS50263"/>
    </source>
</evidence>
<dbReference type="InterPro" id="IPR004563">
    <property type="entry name" value="Apolipo_AcylTrfase"/>
</dbReference>
<evidence type="ECO:0000256" key="4">
    <source>
        <dbReference type="ARBA" id="ARBA00022692"/>
    </source>
</evidence>
<evidence type="ECO:0000256" key="9">
    <source>
        <dbReference type="SAM" id="Phobius"/>
    </source>
</evidence>
<feature type="transmembrane region" description="Helical" evidence="9">
    <location>
        <begin position="30"/>
        <end position="47"/>
    </location>
</feature>
<evidence type="ECO:0000313" key="11">
    <source>
        <dbReference type="EMBL" id="ADD39840.1"/>
    </source>
</evidence>
<evidence type="ECO:0000313" key="12">
    <source>
        <dbReference type="Proteomes" id="UP000000844"/>
    </source>
</evidence>
<feature type="region of interest" description="Disordered" evidence="8">
    <location>
        <begin position="475"/>
        <end position="505"/>
    </location>
</feature>
<dbReference type="STRING" id="446470.Snas_0119"/>
<sequence length="505" mass="52545">MDAVRKTPLWIVVVATAASAVLLYSGTGIYAVAALTWLAPVPVLWLAPRVSARAAFLTSAVAGLVGATNNLIWYITSPSDAPLWPMGLMIMLAYSLTFALGVLPYRALLLRGRALLAAVTLPAVWTVVLWIVAVSNPTGIMGTLASAQGDVPLVLQTTTVTGMWGLEFLVLFVPAGIAALFAPSVGAGARWRTAGVAVVVAGLVLGLGAWRLVGGGEGPSQTVALLSNNDSGWGARLDQPAGEELVAKYEKRIAALPDGVEAVVLPEGEFTADEESLGVLVEPMRRLAKEKDLTIVVGAVYKDEPKQYNNALVIPPKGDVVTYTKHHDGGPNTLGTELAFQPGHGKRVGIAICADLNIPNPARQYGVAGARALLVPAADERYDGWLHARAGVLQTVANGSSMAWAGRTGTLTVTDGYGRVLAEKDSGGAGEFTEVVTEVPQGPGATVYSRYGDWFVWLCIGLAAVGTVLALSKRRDKPSPAASATVEAAAAASGRPTEPVRSGDS</sequence>
<keyword evidence="4 9" id="KW-0812">Transmembrane</keyword>
<dbReference type="SUPFAM" id="SSF56317">
    <property type="entry name" value="Carbon-nitrogen hydrolase"/>
    <property type="match status" value="1"/>
</dbReference>
<keyword evidence="12" id="KW-1185">Reference proteome</keyword>
<reference evidence="11 12" key="1">
    <citation type="journal article" date="2009" name="Stand. Genomic Sci.">
        <title>Complete genome sequence of Stackebrandtia nassauensis type strain (LLR-40K-21).</title>
        <authorList>
            <person name="Munk C."/>
            <person name="Lapidus A."/>
            <person name="Copeland A."/>
            <person name="Jando M."/>
            <person name="Mayilraj S."/>
            <person name="Glavina Del Rio T."/>
            <person name="Nolan M."/>
            <person name="Chen F."/>
            <person name="Lucas S."/>
            <person name="Tice H."/>
            <person name="Cheng J.F."/>
            <person name="Han C."/>
            <person name="Detter J.C."/>
            <person name="Bruce D."/>
            <person name="Goodwin L."/>
            <person name="Chain P."/>
            <person name="Pitluck S."/>
            <person name="Goker M."/>
            <person name="Ovchinikova G."/>
            <person name="Pati A."/>
            <person name="Ivanova N."/>
            <person name="Mavromatis K."/>
            <person name="Chen A."/>
            <person name="Palaniappan K."/>
            <person name="Land M."/>
            <person name="Hauser L."/>
            <person name="Chang Y.J."/>
            <person name="Jeffries C.D."/>
            <person name="Bristow J."/>
            <person name="Eisen J.A."/>
            <person name="Markowitz V."/>
            <person name="Hugenholtz P."/>
            <person name="Kyrpides N.C."/>
            <person name="Klenk H.P."/>
        </authorList>
    </citation>
    <scope>NUCLEOTIDE SEQUENCE [LARGE SCALE GENOMIC DNA]</scope>
    <source>
        <strain evidence="12">DSM 44728 / CIP 108903 / NRRL B-16338 / NBRC 102104 / LLR-40K-21</strain>
    </source>
</reference>
<feature type="compositionally biased region" description="Low complexity" evidence="8">
    <location>
        <begin position="479"/>
        <end position="493"/>
    </location>
</feature>
<dbReference type="Pfam" id="PF00795">
    <property type="entry name" value="CN_hydrolase"/>
    <property type="match status" value="1"/>
</dbReference>
<dbReference type="InterPro" id="IPR045378">
    <property type="entry name" value="LNT_N"/>
</dbReference>
<feature type="transmembrane region" description="Helical" evidence="9">
    <location>
        <begin position="82"/>
        <end position="103"/>
    </location>
</feature>
<organism evidence="11 12">
    <name type="scientific">Stackebrandtia nassauensis (strain DSM 44728 / CIP 108903 / NRRL B-16338 / NBRC 102104 / LLR-40K-21)</name>
    <dbReference type="NCBI Taxonomy" id="446470"/>
    <lineage>
        <taxon>Bacteria</taxon>
        <taxon>Bacillati</taxon>
        <taxon>Actinomycetota</taxon>
        <taxon>Actinomycetes</taxon>
        <taxon>Glycomycetales</taxon>
        <taxon>Glycomycetaceae</taxon>
        <taxon>Stackebrandtia</taxon>
    </lineage>
</organism>
<dbReference type="GO" id="GO:0016410">
    <property type="term" value="F:N-acyltransferase activity"/>
    <property type="evidence" value="ECO:0007669"/>
    <property type="project" value="InterPro"/>
</dbReference>
<keyword evidence="2" id="KW-1003">Cell membrane</keyword>
<keyword evidence="5 9" id="KW-1133">Transmembrane helix</keyword>
<proteinExistence type="predicted"/>
<dbReference type="InterPro" id="IPR036526">
    <property type="entry name" value="C-N_Hydrolase_sf"/>
</dbReference>
<feature type="transmembrane region" description="Helical" evidence="9">
    <location>
        <begin position="7"/>
        <end position="24"/>
    </location>
</feature>
<evidence type="ECO:0000256" key="7">
    <source>
        <dbReference type="ARBA" id="ARBA00023315"/>
    </source>
</evidence>
<feature type="transmembrane region" description="Helical" evidence="9">
    <location>
        <begin position="454"/>
        <end position="471"/>
    </location>
</feature>
<dbReference type="GO" id="GO:0042158">
    <property type="term" value="P:lipoprotein biosynthetic process"/>
    <property type="evidence" value="ECO:0007669"/>
    <property type="project" value="InterPro"/>
</dbReference>
<evidence type="ECO:0000256" key="2">
    <source>
        <dbReference type="ARBA" id="ARBA00022475"/>
    </source>
</evidence>
<dbReference type="AlphaFoldDB" id="D3Q1J2"/>
<dbReference type="eggNOG" id="COG0815">
    <property type="taxonomic scope" value="Bacteria"/>
</dbReference>
<evidence type="ECO:0000256" key="3">
    <source>
        <dbReference type="ARBA" id="ARBA00022679"/>
    </source>
</evidence>
<dbReference type="CDD" id="cd07197">
    <property type="entry name" value="nitrilase"/>
    <property type="match status" value="1"/>
</dbReference>
<comment type="subcellular location">
    <subcellularLocation>
        <location evidence="1">Cell membrane</location>
        <topology evidence="1">Multi-pass membrane protein</topology>
    </subcellularLocation>
</comment>
<protein>
    <submittedName>
        <fullName evidence="11">Nitrilase/cyanide hydratase and apolipoprotein N-acyltransferase</fullName>
    </submittedName>
</protein>
<dbReference type="Proteomes" id="UP000000844">
    <property type="component" value="Chromosome"/>
</dbReference>